<evidence type="ECO:0000313" key="2">
    <source>
        <dbReference type="EMBL" id="WNC72878.1"/>
    </source>
</evidence>
<accession>A0ABY9TVR8</accession>
<dbReference type="InterPro" id="IPR047111">
    <property type="entry name" value="YbaP-like"/>
</dbReference>
<feature type="chain" id="PRO_5046094970" evidence="1">
    <location>
        <begin position="23"/>
        <end position="288"/>
    </location>
</feature>
<dbReference type="PANTHER" id="PTHR40590">
    <property type="entry name" value="CYTOPLASMIC PROTEIN-RELATED"/>
    <property type="match status" value="1"/>
</dbReference>
<keyword evidence="3" id="KW-1185">Reference proteome</keyword>
<dbReference type="EMBL" id="CP134145">
    <property type="protein sequence ID" value="WNC72878.1"/>
    <property type="molecule type" value="Genomic_DNA"/>
</dbReference>
<reference evidence="3" key="1">
    <citation type="submission" date="2023-09" db="EMBL/GenBank/DDBJ databases">
        <authorList>
            <person name="Li S."/>
            <person name="Li X."/>
            <person name="Zhang C."/>
            <person name="Zhao Z."/>
        </authorList>
    </citation>
    <scope>NUCLEOTIDE SEQUENCE [LARGE SCALE GENOMIC DNA]</scope>
    <source>
        <strain evidence="3">SQ149</strain>
    </source>
</reference>
<protein>
    <submittedName>
        <fullName evidence="2">TraB/GumN family protein</fullName>
    </submittedName>
</protein>
<dbReference type="InterPro" id="IPR002816">
    <property type="entry name" value="TraB/PrgY/GumN_fam"/>
</dbReference>
<dbReference type="RefSeq" id="WP_348391993.1">
    <property type="nucleotide sequence ID" value="NZ_CP134145.1"/>
</dbReference>
<keyword evidence="1" id="KW-0732">Signal</keyword>
<organism evidence="2 3">
    <name type="scientific">Thalassotalea psychrophila</name>
    <dbReference type="NCBI Taxonomy" id="3065647"/>
    <lineage>
        <taxon>Bacteria</taxon>
        <taxon>Pseudomonadati</taxon>
        <taxon>Pseudomonadota</taxon>
        <taxon>Gammaproteobacteria</taxon>
        <taxon>Alteromonadales</taxon>
        <taxon>Colwelliaceae</taxon>
        <taxon>Thalassotalea</taxon>
    </lineage>
</organism>
<evidence type="ECO:0000256" key="1">
    <source>
        <dbReference type="SAM" id="SignalP"/>
    </source>
</evidence>
<dbReference type="Proteomes" id="UP001258994">
    <property type="component" value="Chromosome"/>
</dbReference>
<dbReference type="Pfam" id="PF01963">
    <property type="entry name" value="TraB_PrgY_gumN"/>
    <property type="match status" value="1"/>
</dbReference>
<evidence type="ECO:0000313" key="3">
    <source>
        <dbReference type="Proteomes" id="UP001258994"/>
    </source>
</evidence>
<proteinExistence type="predicted"/>
<feature type="signal peptide" evidence="1">
    <location>
        <begin position="1"/>
        <end position="22"/>
    </location>
</feature>
<sequence>MSNLWKIISALTLLSISFISVADAPVWQVSKNGETVYFGGTVHVLSESDYPLPKEFDTAYEKSSILVFEMDMSLTQTMEFQQKMLQQMTYQDGRTYADDLKPETVKKLNAYMESKGIPVANLQMFKPSMLSVTLTMVELQRLGLGGTGVDAFFNTKGVTDKKSFKYLELPEQQISYLANMGKGYEDELINYTLDDMNKLATVMQQMKDAWRVGDNEELYNVAGKEWQEKFPKSYNQLLVERNNNWMPAVEGYFNTKEIEFVLVGAMHLVGKEGVLSQLEAKGYTVKQL</sequence>
<name>A0ABY9TVR8_9GAMM</name>
<gene>
    <name evidence="2" type="ORF">RGQ13_02565</name>
</gene>
<dbReference type="PANTHER" id="PTHR40590:SF1">
    <property type="entry name" value="CYTOPLASMIC PROTEIN"/>
    <property type="match status" value="1"/>
</dbReference>
<dbReference type="CDD" id="cd14789">
    <property type="entry name" value="Tiki"/>
    <property type="match status" value="1"/>
</dbReference>